<comment type="caution">
    <text evidence="16">The sequence shown here is derived from an EMBL/GenBank/DDBJ whole genome shotgun (WGS) entry which is preliminary data.</text>
</comment>
<evidence type="ECO:0000256" key="8">
    <source>
        <dbReference type="ARBA" id="ARBA00022777"/>
    </source>
</evidence>
<dbReference type="Gene3D" id="2.30.30.40">
    <property type="entry name" value="SH3 Domains"/>
    <property type="match status" value="1"/>
</dbReference>
<dbReference type="InterPro" id="IPR004358">
    <property type="entry name" value="Sig_transdc_His_kin-like_C"/>
</dbReference>
<evidence type="ECO:0000259" key="14">
    <source>
        <dbReference type="PROSITE" id="PS50851"/>
    </source>
</evidence>
<dbReference type="InterPro" id="IPR036641">
    <property type="entry name" value="HPT_dom_sf"/>
</dbReference>
<dbReference type="EC" id="2.7.13.3" evidence="2"/>
<dbReference type="SMART" id="SM00073">
    <property type="entry name" value="HPT"/>
    <property type="match status" value="1"/>
</dbReference>
<dbReference type="GO" id="GO:0000155">
    <property type="term" value="F:phosphorelay sensor kinase activity"/>
    <property type="evidence" value="ECO:0007669"/>
    <property type="project" value="InterPro"/>
</dbReference>
<proteinExistence type="predicted"/>
<comment type="catalytic activity">
    <reaction evidence="1">
        <text>ATP + protein L-histidine = ADP + protein N-phospho-L-histidine.</text>
        <dbReference type="EC" id="2.7.13.3"/>
    </reaction>
</comment>
<keyword evidence="8 16" id="KW-0418">Kinase</keyword>
<dbReference type="Gene3D" id="1.20.120.160">
    <property type="entry name" value="HPT domain"/>
    <property type="match status" value="1"/>
</dbReference>
<keyword evidence="10" id="KW-0902">Two-component regulatory system</keyword>
<dbReference type="InterPro" id="IPR008207">
    <property type="entry name" value="Sig_transdc_His_kin_Hpt_dom"/>
</dbReference>
<evidence type="ECO:0000256" key="4">
    <source>
        <dbReference type="ARBA" id="ARBA00022500"/>
    </source>
</evidence>
<dbReference type="InterPro" id="IPR003594">
    <property type="entry name" value="HATPase_dom"/>
</dbReference>
<dbReference type="SUPFAM" id="SSF47226">
    <property type="entry name" value="Histidine-containing phosphotransfer domain, HPT domain"/>
    <property type="match status" value="1"/>
</dbReference>
<dbReference type="InterPro" id="IPR002545">
    <property type="entry name" value="CheW-lke_dom"/>
</dbReference>
<reference evidence="16 17" key="1">
    <citation type="submission" date="2018-07" db="EMBL/GenBank/DDBJ databases">
        <title>Freshwater and sediment microbial communities from various areas in North America, analyzing microbe dynamics in response to fracking.</title>
        <authorList>
            <person name="Lamendella R."/>
        </authorList>
    </citation>
    <scope>NUCLEOTIDE SEQUENCE [LARGE SCALE GENOMIC DNA]</scope>
    <source>
        <strain evidence="16 17">160A</strain>
    </source>
</reference>
<dbReference type="PRINTS" id="PR00344">
    <property type="entry name" value="BCTRLSENSOR"/>
</dbReference>
<evidence type="ECO:0000256" key="5">
    <source>
        <dbReference type="ARBA" id="ARBA00022553"/>
    </source>
</evidence>
<dbReference type="Pfam" id="PF01627">
    <property type="entry name" value="Hpt"/>
    <property type="match status" value="1"/>
</dbReference>
<evidence type="ECO:0000256" key="9">
    <source>
        <dbReference type="ARBA" id="ARBA00022840"/>
    </source>
</evidence>
<keyword evidence="17" id="KW-1185">Reference proteome</keyword>
<dbReference type="PANTHER" id="PTHR43395">
    <property type="entry name" value="SENSOR HISTIDINE KINASE CHEA"/>
    <property type="match status" value="1"/>
</dbReference>
<evidence type="ECO:0000256" key="12">
    <source>
        <dbReference type="PROSITE-ProRule" id="PRU00110"/>
    </source>
</evidence>
<dbReference type="Pfam" id="PF02518">
    <property type="entry name" value="HATPase_c"/>
    <property type="match status" value="1"/>
</dbReference>
<dbReference type="InterPro" id="IPR036890">
    <property type="entry name" value="HATPase_C_sf"/>
</dbReference>
<evidence type="ECO:0000256" key="7">
    <source>
        <dbReference type="ARBA" id="ARBA00022741"/>
    </source>
</evidence>
<feature type="domain" description="HPt" evidence="15">
    <location>
        <begin position="1"/>
        <end position="105"/>
    </location>
</feature>
<evidence type="ECO:0000259" key="13">
    <source>
        <dbReference type="PROSITE" id="PS50109"/>
    </source>
</evidence>
<dbReference type="SUPFAM" id="SSF50341">
    <property type="entry name" value="CheW-like"/>
    <property type="match status" value="1"/>
</dbReference>
<dbReference type="SMART" id="SM01231">
    <property type="entry name" value="H-kinase_dim"/>
    <property type="match status" value="1"/>
</dbReference>
<dbReference type="Pfam" id="PF01584">
    <property type="entry name" value="CheW"/>
    <property type="match status" value="1"/>
</dbReference>
<keyword evidence="9" id="KW-0067">ATP-binding</keyword>
<dbReference type="PROSITE" id="PS50894">
    <property type="entry name" value="HPT"/>
    <property type="match status" value="1"/>
</dbReference>
<evidence type="ECO:0000313" key="17">
    <source>
        <dbReference type="Proteomes" id="UP000252733"/>
    </source>
</evidence>
<dbReference type="CDD" id="cd16916">
    <property type="entry name" value="HATPase_CheA-like"/>
    <property type="match status" value="1"/>
</dbReference>
<dbReference type="GO" id="GO:0005737">
    <property type="term" value="C:cytoplasm"/>
    <property type="evidence" value="ECO:0007669"/>
    <property type="project" value="InterPro"/>
</dbReference>
<keyword evidence="6" id="KW-0808">Transferase</keyword>
<dbReference type="GO" id="GO:0005524">
    <property type="term" value="F:ATP binding"/>
    <property type="evidence" value="ECO:0007669"/>
    <property type="project" value="UniProtKB-KW"/>
</dbReference>
<evidence type="ECO:0000256" key="11">
    <source>
        <dbReference type="ARBA" id="ARBA00035100"/>
    </source>
</evidence>
<evidence type="ECO:0000256" key="2">
    <source>
        <dbReference type="ARBA" id="ARBA00012438"/>
    </source>
</evidence>
<dbReference type="InterPro" id="IPR004105">
    <property type="entry name" value="CheA-like_dim"/>
</dbReference>
<dbReference type="EMBL" id="QPIZ01000008">
    <property type="protein sequence ID" value="RCW36630.1"/>
    <property type="molecule type" value="Genomic_DNA"/>
</dbReference>
<dbReference type="FunFam" id="3.30.565.10:FF:000016">
    <property type="entry name" value="Chemotaxis protein CheA, putative"/>
    <property type="match status" value="1"/>
</dbReference>
<dbReference type="SUPFAM" id="SSF55874">
    <property type="entry name" value="ATPase domain of HSP90 chaperone/DNA topoisomerase II/histidine kinase"/>
    <property type="match status" value="1"/>
</dbReference>
<keyword evidence="4" id="KW-0145">Chemotaxis</keyword>
<dbReference type="GO" id="GO:0006935">
    <property type="term" value="P:chemotaxis"/>
    <property type="evidence" value="ECO:0007669"/>
    <property type="project" value="UniProtKB-KW"/>
</dbReference>
<feature type="domain" description="Histidine kinase" evidence="13">
    <location>
        <begin position="308"/>
        <end position="550"/>
    </location>
</feature>
<feature type="modified residue" description="Phosphohistidine" evidence="12">
    <location>
        <position position="48"/>
    </location>
</feature>
<dbReference type="SMART" id="SM00387">
    <property type="entry name" value="HATPase_c"/>
    <property type="match status" value="1"/>
</dbReference>
<evidence type="ECO:0000313" key="16">
    <source>
        <dbReference type="EMBL" id="RCW36630.1"/>
    </source>
</evidence>
<dbReference type="CDD" id="cd00088">
    <property type="entry name" value="HPT"/>
    <property type="match status" value="1"/>
</dbReference>
<dbReference type="Pfam" id="PF02895">
    <property type="entry name" value="H-kinase_dim"/>
    <property type="match status" value="1"/>
</dbReference>
<name>A0A368V8J0_9BACT</name>
<dbReference type="PROSITE" id="PS50109">
    <property type="entry name" value="HIS_KIN"/>
    <property type="match status" value="1"/>
</dbReference>
<comment type="function">
    <text evidence="11">Involved in the transmission of sensory signals from the chemoreceptors to the flagellar motors. CheA is autophosphorylated; it can transfer its phosphate group to either CheB or CheY.</text>
</comment>
<evidence type="ECO:0000256" key="3">
    <source>
        <dbReference type="ARBA" id="ARBA00021495"/>
    </source>
</evidence>
<dbReference type="SUPFAM" id="SSF47384">
    <property type="entry name" value="Homodimeric domain of signal transducing histidine kinase"/>
    <property type="match status" value="1"/>
</dbReference>
<dbReference type="PANTHER" id="PTHR43395:SF10">
    <property type="entry name" value="CHEMOTAXIS PROTEIN CHEA"/>
    <property type="match status" value="1"/>
</dbReference>
<dbReference type="InterPro" id="IPR005467">
    <property type="entry name" value="His_kinase_dom"/>
</dbReference>
<dbReference type="InterPro" id="IPR037006">
    <property type="entry name" value="CheA-like_homodim_sf"/>
</dbReference>
<evidence type="ECO:0000256" key="10">
    <source>
        <dbReference type="ARBA" id="ARBA00023012"/>
    </source>
</evidence>
<dbReference type="PROSITE" id="PS50851">
    <property type="entry name" value="CHEW"/>
    <property type="match status" value="1"/>
</dbReference>
<accession>A0A368V8J0</accession>
<dbReference type="InterPro" id="IPR036097">
    <property type="entry name" value="HisK_dim/P_sf"/>
</dbReference>
<evidence type="ECO:0000256" key="6">
    <source>
        <dbReference type="ARBA" id="ARBA00022679"/>
    </source>
</evidence>
<keyword evidence="5 12" id="KW-0597">Phosphoprotein</keyword>
<evidence type="ECO:0000259" key="15">
    <source>
        <dbReference type="PROSITE" id="PS50894"/>
    </source>
</evidence>
<dbReference type="AlphaFoldDB" id="A0A368V8J0"/>
<keyword evidence="7" id="KW-0547">Nucleotide-binding</keyword>
<dbReference type="Proteomes" id="UP000252733">
    <property type="component" value="Unassembled WGS sequence"/>
</dbReference>
<feature type="domain" description="CheW-like" evidence="14">
    <location>
        <begin position="552"/>
        <end position="681"/>
    </location>
</feature>
<sequence length="681" mass="75404">MDNNFEQFRKRFKEEAFDHIVDMEEALLELEKNPLQNDLVEKIFRAMHSLKGGGGMFGFDKISEFTHDLETIYDLVRRGDLEVSDELISLTLKSVDLLRVLLDEKKSESVEIDIRTKAVKQEIAVFAGEGAKKITSQVGMESEGNPQSEGNGMVTYFIHFTPGPDVLENGTKLLYLLDELASLGAVVTFPGTGKVPYFQDVEPTKCYLHWDIILSTSSSFQEICDVFIFVEDSSEIDIDLISQRNLLEEDDFLLKIKRLSSTGKPMNALTVKELVSQEEIKPSENKNSSECVTSEYVSSKNVHTSSLRVSSEKIDELINLVSELVISQERLGLISSQNNIPELNLVANTIQNLTAQLRDSTFSISLLPIEALTMRFRRMIRDLSSELGKEVVFIANGEDTELDKSMIETLTDPLLHILRNCIDHGIETPEERELSGKPRVGTITLKAFYSGANVTIEVADDGRGLNATTIRQKAVDKGLIDGNASLTDREIFDLVFLPGFSTCEQVSEISGRGVGMDVVKKNIASIRGSVTIDSIPGKGTTISIHLPMVLSIIDGLLVSVGDNKFVFPLAVVERIFSLKKQDVEAVFNNVIALEGTQYPFFNLRDCFSVECELPGRMQAVLVNNSDGQALFSIDKVEGKIQAVLKPLGKFYQDNKFLSAATILADGSIALVLDSNAIIKEC</sequence>
<dbReference type="Gene3D" id="1.10.287.560">
    <property type="entry name" value="Histidine kinase CheA-like, homodimeric domain"/>
    <property type="match status" value="1"/>
</dbReference>
<evidence type="ECO:0000256" key="1">
    <source>
        <dbReference type="ARBA" id="ARBA00000085"/>
    </source>
</evidence>
<dbReference type="InterPro" id="IPR051315">
    <property type="entry name" value="Bact_Chemotaxis_CheA"/>
</dbReference>
<dbReference type="RefSeq" id="WP_114436883.1">
    <property type="nucleotide sequence ID" value="NZ_QPIZ01000008.1"/>
</dbReference>
<protein>
    <recommendedName>
        <fullName evidence="3">Chemotaxis protein CheA</fullName>
        <ecNumber evidence="2">2.7.13.3</ecNumber>
    </recommendedName>
</protein>
<organism evidence="16 17">
    <name type="scientific">Marinilabilia salmonicolor</name>
    <dbReference type="NCBI Taxonomy" id="989"/>
    <lineage>
        <taxon>Bacteria</taxon>
        <taxon>Pseudomonadati</taxon>
        <taxon>Bacteroidota</taxon>
        <taxon>Bacteroidia</taxon>
        <taxon>Marinilabiliales</taxon>
        <taxon>Marinilabiliaceae</taxon>
        <taxon>Marinilabilia</taxon>
    </lineage>
</organism>
<gene>
    <name evidence="16" type="ORF">DFO77_10872</name>
</gene>
<dbReference type="InterPro" id="IPR036061">
    <property type="entry name" value="CheW-like_dom_sf"/>
</dbReference>
<dbReference type="Gene3D" id="3.30.565.10">
    <property type="entry name" value="Histidine kinase-like ATPase, C-terminal domain"/>
    <property type="match status" value="1"/>
</dbReference>
<dbReference type="SMART" id="SM00260">
    <property type="entry name" value="CheW"/>
    <property type="match status" value="1"/>
</dbReference>